<dbReference type="PROSITE" id="PS00379">
    <property type="entry name" value="CDP_ALCOHOL_P_TRANSF"/>
    <property type="match status" value="1"/>
</dbReference>
<dbReference type="AlphaFoldDB" id="A0A9J6P957"/>
<evidence type="ECO:0000256" key="2">
    <source>
        <dbReference type="RuleBase" id="RU003750"/>
    </source>
</evidence>
<dbReference type="Proteomes" id="UP001056429">
    <property type="component" value="Unassembled WGS sequence"/>
</dbReference>
<dbReference type="Gene3D" id="1.20.120.1760">
    <property type="match status" value="1"/>
</dbReference>
<keyword evidence="3" id="KW-0472">Membrane</keyword>
<gene>
    <name evidence="4" type="ORF">KDK92_19440</name>
</gene>
<keyword evidence="3" id="KW-1133">Transmembrane helix</keyword>
<feature type="transmembrane region" description="Helical" evidence="3">
    <location>
        <begin position="153"/>
        <end position="183"/>
    </location>
</feature>
<name>A0A9J6P957_9CLOT</name>
<reference evidence="4" key="1">
    <citation type="journal article" date="2021" name="mSystems">
        <title>Bacteria and Archaea Synergistically Convert Glycine Betaine to Biogenic Methane in the Formosa Cold Seep of the South China Sea.</title>
        <authorList>
            <person name="Li L."/>
            <person name="Zhang W."/>
            <person name="Zhang S."/>
            <person name="Song L."/>
            <person name="Sun Q."/>
            <person name="Zhang H."/>
            <person name="Xiang H."/>
            <person name="Dong X."/>
        </authorList>
    </citation>
    <scope>NUCLEOTIDE SEQUENCE</scope>
    <source>
        <strain evidence="4">ZWT</strain>
    </source>
</reference>
<dbReference type="GO" id="GO:0008654">
    <property type="term" value="P:phospholipid biosynthetic process"/>
    <property type="evidence" value="ECO:0007669"/>
    <property type="project" value="InterPro"/>
</dbReference>
<dbReference type="GO" id="GO:0016020">
    <property type="term" value="C:membrane"/>
    <property type="evidence" value="ECO:0007669"/>
    <property type="project" value="InterPro"/>
</dbReference>
<reference evidence="4" key="2">
    <citation type="submission" date="2021-04" db="EMBL/GenBank/DDBJ databases">
        <authorList>
            <person name="Dong X."/>
        </authorList>
    </citation>
    <scope>NUCLEOTIDE SEQUENCE</scope>
    <source>
        <strain evidence="4">ZWT</strain>
    </source>
</reference>
<sequence>MLDTYGRKYAKRVIVSGAEKFINIGMDANGVTKLAFAVGISSGVALFFNLRIIAVGLLWLSGYLDSVDGEIARKTNTTSDYGALMDIVFDRMVEAGIIIAIALNHEGSRVYLVFLSLSIILSMTIFLTVGALSEKRGVKAFYYQAGLAERTEGFIMFTLMILFINKVEIITILFTVMILFTALQRMKEGKKILQ</sequence>
<comment type="caution">
    <text evidence="4">The sequence shown here is derived from an EMBL/GenBank/DDBJ whole genome shotgun (WGS) entry which is preliminary data.</text>
</comment>
<evidence type="ECO:0000313" key="5">
    <source>
        <dbReference type="Proteomes" id="UP001056429"/>
    </source>
</evidence>
<dbReference type="GO" id="GO:0016780">
    <property type="term" value="F:phosphotransferase activity, for other substituted phosphate groups"/>
    <property type="evidence" value="ECO:0007669"/>
    <property type="project" value="InterPro"/>
</dbReference>
<evidence type="ECO:0000256" key="1">
    <source>
        <dbReference type="ARBA" id="ARBA00022679"/>
    </source>
</evidence>
<dbReference type="InterPro" id="IPR000462">
    <property type="entry name" value="CDP-OH_P_trans"/>
</dbReference>
<dbReference type="InterPro" id="IPR043130">
    <property type="entry name" value="CDP-OH_PTrfase_TM_dom"/>
</dbReference>
<feature type="transmembrane region" description="Helical" evidence="3">
    <location>
        <begin position="110"/>
        <end position="133"/>
    </location>
</feature>
<organism evidence="4 5">
    <name type="scientific">Oceanirhabdus seepicola</name>
    <dbReference type="NCBI Taxonomy" id="2828781"/>
    <lineage>
        <taxon>Bacteria</taxon>
        <taxon>Bacillati</taxon>
        <taxon>Bacillota</taxon>
        <taxon>Clostridia</taxon>
        <taxon>Eubacteriales</taxon>
        <taxon>Clostridiaceae</taxon>
        <taxon>Oceanirhabdus</taxon>
    </lineage>
</organism>
<keyword evidence="1 2" id="KW-0808">Transferase</keyword>
<evidence type="ECO:0000256" key="3">
    <source>
        <dbReference type="SAM" id="Phobius"/>
    </source>
</evidence>
<comment type="similarity">
    <text evidence="2">Belongs to the CDP-alcohol phosphatidyltransferase class-I family.</text>
</comment>
<keyword evidence="3" id="KW-0812">Transmembrane</keyword>
<feature type="transmembrane region" description="Helical" evidence="3">
    <location>
        <begin position="81"/>
        <end position="103"/>
    </location>
</feature>
<feature type="transmembrane region" description="Helical" evidence="3">
    <location>
        <begin position="34"/>
        <end position="61"/>
    </location>
</feature>
<dbReference type="RefSeq" id="WP_250861054.1">
    <property type="nucleotide sequence ID" value="NZ_JAGSOJ010000004.1"/>
</dbReference>
<dbReference type="Pfam" id="PF01066">
    <property type="entry name" value="CDP-OH_P_transf"/>
    <property type="match status" value="1"/>
</dbReference>
<evidence type="ECO:0000313" key="4">
    <source>
        <dbReference type="EMBL" id="MCM1991920.1"/>
    </source>
</evidence>
<proteinExistence type="inferred from homology"/>
<protein>
    <submittedName>
        <fullName evidence="4">CDP-alcohol phosphatidyltransferase family protein</fullName>
    </submittedName>
</protein>
<dbReference type="EMBL" id="JAGSOJ010000004">
    <property type="protein sequence ID" value="MCM1991920.1"/>
    <property type="molecule type" value="Genomic_DNA"/>
</dbReference>
<accession>A0A9J6P957</accession>
<dbReference type="InterPro" id="IPR048254">
    <property type="entry name" value="CDP_ALCOHOL_P_TRANSF_CS"/>
</dbReference>
<keyword evidence="5" id="KW-1185">Reference proteome</keyword>